<protein>
    <submittedName>
        <fullName evidence="1">Uncharacterized protein</fullName>
    </submittedName>
</protein>
<dbReference type="Proteomes" id="UP001497700">
    <property type="component" value="Unassembled WGS sequence"/>
</dbReference>
<keyword evidence="2" id="KW-1185">Reference proteome</keyword>
<evidence type="ECO:0000313" key="2">
    <source>
        <dbReference type="Proteomes" id="UP001497700"/>
    </source>
</evidence>
<comment type="caution">
    <text evidence="1">The sequence shown here is derived from an EMBL/GenBank/DDBJ whole genome shotgun (WGS) entry which is preliminary data.</text>
</comment>
<evidence type="ECO:0000313" key="1">
    <source>
        <dbReference type="EMBL" id="KAI4866859.1"/>
    </source>
</evidence>
<organism evidence="1 2">
    <name type="scientific">Hypoxylon rubiginosum</name>
    <dbReference type="NCBI Taxonomy" id="110542"/>
    <lineage>
        <taxon>Eukaryota</taxon>
        <taxon>Fungi</taxon>
        <taxon>Dikarya</taxon>
        <taxon>Ascomycota</taxon>
        <taxon>Pezizomycotina</taxon>
        <taxon>Sordariomycetes</taxon>
        <taxon>Xylariomycetidae</taxon>
        <taxon>Xylariales</taxon>
        <taxon>Hypoxylaceae</taxon>
        <taxon>Hypoxylon</taxon>
    </lineage>
</organism>
<dbReference type="EMBL" id="MU393454">
    <property type="protein sequence ID" value="KAI4866859.1"/>
    <property type="molecule type" value="Genomic_DNA"/>
</dbReference>
<sequence length="724" mass="81478">MESNNSMVCDADLSTALHAEPEAEAAESSYGYKITKLGHKKRIIGALFLVLCISCGIVSRLIPVRGDRDFFDPGCADEADDPAERNFDLDLTFGNFTFAQAKLIDMTWDTTIGQGGRLIHGWVLYRTVIHPLLVFAMETSSVTYNYYTTLSFSRASLETLWVLLTSLFSTRSYSVLLCSIFTVYTIGYTILFPIIFSAATGYVNQAHKLYAMAQGDVVSLDSEHLSLCWVIDPLRLGWTNTSDVYVEIGPNFSSIQSMIQPSRYTNAQLCFSTPKNDSQGNDDTEYDKLEYTPGGWKTTTDISIWDHLGDYDSYDTQLDTSRNFANIRAYALTAQLLQISLYPAGWLSSGPESSLKPPTQSVDIGFKRIDWLSANQSACTNTSRNAPIISLEALEYRGPAQSGVRSSLDDKVDVYPFNETNFEKTQWSHFTLNQSISLNPGVLPYNSTIWLDDSPVSLAAPFLDVGYKCSGNTAFTKLGNCVCYKGEPISLDVLSAERAICNTAPGYVWGFSSYLTRLGLILEAVWMACCLICYIRLSLRSDLVNKEPIRTAGTMRLALDCSESIRNDIGPEADSLSESDLAKRLKEFKISYDILNSERSEDTTYRVTSRERPRGFEGRYLEELARWEDKIVEKLEPWEGIVPKKLAPWEGRLAKKLAPWDDRFDSINERVDPVSDSMNRTFNRATTYMKEKYGSMKRLPAELEVYEDLNWRVYQDHSSSSTYS</sequence>
<reference evidence="1 2" key="1">
    <citation type="journal article" date="2022" name="New Phytol.">
        <title>Ecological generalism drives hyperdiversity of secondary metabolite gene clusters in xylarialean endophytes.</title>
        <authorList>
            <person name="Franco M.E.E."/>
            <person name="Wisecaver J.H."/>
            <person name="Arnold A.E."/>
            <person name="Ju Y.M."/>
            <person name="Slot J.C."/>
            <person name="Ahrendt S."/>
            <person name="Moore L.P."/>
            <person name="Eastman K.E."/>
            <person name="Scott K."/>
            <person name="Konkel Z."/>
            <person name="Mondo S.J."/>
            <person name="Kuo A."/>
            <person name="Hayes R.D."/>
            <person name="Haridas S."/>
            <person name="Andreopoulos B."/>
            <person name="Riley R."/>
            <person name="LaButti K."/>
            <person name="Pangilinan J."/>
            <person name="Lipzen A."/>
            <person name="Amirebrahimi M."/>
            <person name="Yan J."/>
            <person name="Adam C."/>
            <person name="Keymanesh K."/>
            <person name="Ng V."/>
            <person name="Louie K."/>
            <person name="Northen T."/>
            <person name="Drula E."/>
            <person name="Henrissat B."/>
            <person name="Hsieh H.M."/>
            <person name="Youens-Clark K."/>
            <person name="Lutzoni F."/>
            <person name="Miadlikowska J."/>
            <person name="Eastwood D.C."/>
            <person name="Hamelin R.C."/>
            <person name="Grigoriev I.V."/>
            <person name="U'Ren J.M."/>
        </authorList>
    </citation>
    <scope>NUCLEOTIDE SEQUENCE [LARGE SCALE GENOMIC DNA]</scope>
    <source>
        <strain evidence="1 2">CBS 119005</strain>
    </source>
</reference>
<gene>
    <name evidence="1" type="ORF">F4820DRAFT_446730</name>
</gene>
<proteinExistence type="predicted"/>
<name>A0ACB9Z510_9PEZI</name>
<accession>A0ACB9Z510</accession>